<dbReference type="RefSeq" id="WP_148521306.1">
    <property type="nucleotide sequence ID" value="NZ_VSIJ01000005.1"/>
</dbReference>
<reference evidence="2 3" key="1">
    <citation type="submission" date="2019-06" db="EMBL/GenBank/DDBJ databases">
        <title>Vibrio cholerae phylogeny based on whole-genome sequencing reveals genetic diversity and population strucutre.</title>
        <authorList>
            <person name="Zhiqiu Y."/>
            <person name="Bin L."/>
            <person name="Lingyan J."/>
        </authorList>
    </citation>
    <scope>NUCLEOTIDE SEQUENCE [LARGE SCALE GENOMIC DNA]</scope>
    <source>
        <strain evidence="2 3">N2814</strain>
    </source>
</reference>
<name>A0ABD7SQS9_VIBCL</name>
<keyword evidence="1" id="KW-0175">Coiled coil</keyword>
<gene>
    <name evidence="2" type="ORF">FXF03_01035</name>
</gene>
<accession>A0ABD7SQS9</accession>
<organism evidence="2 3">
    <name type="scientific">Vibrio cholerae</name>
    <dbReference type="NCBI Taxonomy" id="666"/>
    <lineage>
        <taxon>Bacteria</taxon>
        <taxon>Pseudomonadati</taxon>
        <taxon>Pseudomonadota</taxon>
        <taxon>Gammaproteobacteria</taxon>
        <taxon>Vibrionales</taxon>
        <taxon>Vibrionaceae</taxon>
        <taxon>Vibrio</taxon>
    </lineage>
</organism>
<dbReference type="AlphaFoldDB" id="A0ABD7SQS9"/>
<dbReference type="Proteomes" id="UP000323819">
    <property type="component" value="Unassembled WGS sequence"/>
</dbReference>
<evidence type="ECO:0000313" key="2">
    <source>
        <dbReference type="EMBL" id="TXX67184.1"/>
    </source>
</evidence>
<sequence>MEELLTKIHNVTDKLKSLKTLPSSESNKAMINAQEQELDSLISEFDSVMEAKQKSGLKYYRANLDLNGGNPHGTQ</sequence>
<proteinExistence type="predicted"/>
<evidence type="ECO:0000313" key="3">
    <source>
        <dbReference type="Proteomes" id="UP000323819"/>
    </source>
</evidence>
<dbReference type="EMBL" id="VSIJ01000005">
    <property type="protein sequence ID" value="TXX67184.1"/>
    <property type="molecule type" value="Genomic_DNA"/>
</dbReference>
<comment type="caution">
    <text evidence="2">The sequence shown here is derived from an EMBL/GenBank/DDBJ whole genome shotgun (WGS) entry which is preliminary data.</text>
</comment>
<evidence type="ECO:0000256" key="1">
    <source>
        <dbReference type="SAM" id="Coils"/>
    </source>
</evidence>
<protein>
    <submittedName>
        <fullName evidence="2">Uncharacterized protein</fullName>
    </submittedName>
</protein>
<feature type="coiled-coil region" evidence="1">
    <location>
        <begin position="1"/>
        <end position="51"/>
    </location>
</feature>